<dbReference type="Proteomes" id="UP000050562">
    <property type="component" value="Unassembled WGS sequence"/>
</dbReference>
<name>A0A0Q0D7L5_9PSED</name>
<dbReference type="RefSeq" id="WP_029244310.1">
    <property type="nucleotide sequence ID" value="NZ_LJRC01000173.1"/>
</dbReference>
<dbReference type="EMBL" id="LJRC01000173">
    <property type="protein sequence ID" value="KPY35055.1"/>
    <property type="molecule type" value="Genomic_DNA"/>
</dbReference>
<sequence length="70" mass="7431">MINSTPAPPHTSLEETLIQVSDILRCASAAAYESGDALNGAKRDLAFSVVHLIDIARARLDRSLDDVAAP</sequence>
<evidence type="ECO:0000313" key="1">
    <source>
        <dbReference type="EMBL" id="KPY35055.1"/>
    </source>
</evidence>
<evidence type="ECO:0008006" key="3">
    <source>
        <dbReference type="Google" id="ProtNLM"/>
    </source>
</evidence>
<dbReference type="GeneID" id="47766661"/>
<dbReference type="Pfam" id="PF19619">
    <property type="entry name" value="DUF6124"/>
    <property type="match status" value="1"/>
</dbReference>
<dbReference type="PATRIC" id="fig|251707.3.peg.225"/>
<dbReference type="AlphaFoldDB" id="A0A0Q0D7L5"/>
<protein>
    <recommendedName>
        <fullName evidence="3">DUF3077 domain-containing protein</fullName>
    </recommendedName>
</protein>
<accession>A0A0Q0D7L5</accession>
<gene>
    <name evidence="1" type="ORF">ALO52_00168</name>
</gene>
<organism evidence="1 2">
    <name type="scientific">Pseudomonas syringae pv. primulae</name>
    <dbReference type="NCBI Taxonomy" id="251707"/>
    <lineage>
        <taxon>Bacteria</taxon>
        <taxon>Pseudomonadati</taxon>
        <taxon>Pseudomonadota</taxon>
        <taxon>Gammaproteobacteria</taxon>
        <taxon>Pseudomonadales</taxon>
        <taxon>Pseudomonadaceae</taxon>
        <taxon>Pseudomonas</taxon>
    </lineage>
</organism>
<reference evidence="1 2" key="1">
    <citation type="submission" date="2015-09" db="EMBL/GenBank/DDBJ databases">
        <title>Genome announcement of multiple Pseudomonas syringae strains.</title>
        <authorList>
            <person name="Thakur S."/>
            <person name="Wang P.W."/>
            <person name="Gong Y."/>
            <person name="Weir B.S."/>
            <person name="Guttman D.S."/>
        </authorList>
    </citation>
    <scope>NUCLEOTIDE SEQUENCE [LARGE SCALE GENOMIC DNA]</scope>
    <source>
        <strain evidence="1 2">ICMP3956</strain>
    </source>
</reference>
<evidence type="ECO:0000313" key="2">
    <source>
        <dbReference type="Proteomes" id="UP000050562"/>
    </source>
</evidence>
<comment type="caution">
    <text evidence="1">The sequence shown here is derived from an EMBL/GenBank/DDBJ whole genome shotgun (WGS) entry which is preliminary data.</text>
</comment>
<proteinExistence type="predicted"/>